<accession>A0A859A6W1</accession>
<reference evidence="1 3" key="1">
    <citation type="submission" date="2016-01" db="EMBL/GenBank/DDBJ databases">
        <title>Genome sequence of the acidophilic iron oxidising Ferrovum strain Z-31.</title>
        <authorList>
            <person name="Poehlein A."/>
            <person name="Ullrich S.R."/>
            <person name="Schloemann M."/>
            <person name="Muehling M."/>
            <person name="Daniel R."/>
        </authorList>
    </citation>
    <scope>NUCLEOTIDE SEQUENCE [LARGE SCALE GENOMIC DNA]</scope>
    <source>
        <strain evidence="1 3">Z-31</strain>
    </source>
</reference>
<reference evidence="2" key="2">
    <citation type="submission" date="2021-02" db="EMBL/GenBank/DDBJ databases">
        <title>Comparative genomics of Ferrovum myxofaciens strains, predominant extremophile bacteria forming large biofilm stalactites in acid mine ecosystems.</title>
        <authorList>
            <person name="Burkartova K."/>
            <person name="Ridl J."/>
            <person name="Pajer P."/>
            <person name="Falteisek L."/>
        </authorList>
    </citation>
    <scope>NUCLEOTIDE SEQUENCE</scope>
    <source>
        <strain evidence="2">MI1III</strain>
    </source>
</reference>
<dbReference type="AlphaFoldDB" id="A0A859A6W1"/>
<dbReference type="Proteomes" id="UP000075653">
    <property type="component" value="Unassembled WGS sequence"/>
</dbReference>
<evidence type="ECO:0000313" key="3">
    <source>
        <dbReference type="Proteomes" id="UP000075653"/>
    </source>
</evidence>
<dbReference type="EMBL" id="LRRD01000034">
    <property type="protein sequence ID" value="KXW57844.1"/>
    <property type="molecule type" value="Genomic_DNA"/>
</dbReference>
<dbReference type="GeneID" id="301709088"/>
<evidence type="ECO:0000313" key="1">
    <source>
        <dbReference type="EMBL" id="KXW57844.1"/>
    </source>
</evidence>
<organism evidence="1 3">
    <name type="scientific">Ferrovum myxofaciens</name>
    <dbReference type="NCBI Taxonomy" id="416213"/>
    <lineage>
        <taxon>Bacteria</taxon>
        <taxon>Pseudomonadati</taxon>
        <taxon>Pseudomonadota</taxon>
        <taxon>Betaproteobacteria</taxon>
        <taxon>Ferrovales</taxon>
        <taxon>Ferrovaceae</taxon>
        <taxon>Ferrovum</taxon>
    </lineage>
</organism>
<accession>A0A149VY60</accession>
<dbReference type="Proteomes" id="UP000683551">
    <property type="component" value="Chromosome"/>
</dbReference>
<sequence length="144" mass="16770">MFEPSREEVRKFFMEAWQGQRNGRLLSPLEALATEVIQYHPEFHPLLESTSQETLERTWGPEEGGMNPFLHLSLHLALEEQLGIDHPPGISAIFQRLCRTTRDEHEARHRLLDCLGQVLWESQRQGTPPDQERYRQLLQATLST</sequence>
<gene>
    <name evidence="1" type="ORF">FEMY_16060</name>
    <name evidence="2" type="ORF">JZL65_04500</name>
</gene>
<dbReference type="PATRIC" id="fig|1789004.3.peg.1638"/>
<name>A0A859A6W1_9PROT</name>
<evidence type="ECO:0000313" key="2">
    <source>
        <dbReference type="EMBL" id="QWY78342.1"/>
    </source>
</evidence>
<dbReference type="EMBL" id="CP071137">
    <property type="protein sequence ID" value="QWY78342.1"/>
    <property type="molecule type" value="Genomic_DNA"/>
</dbReference>
<keyword evidence="3" id="KW-1185">Reference proteome</keyword>
<protein>
    <submittedName>
        <fullName evidence="2">DUF1841 family protein</fullName>
    </submittedName>
</protein>
<dbReference type="InterPro" id="IPR014993">
    <property type="entry name" value="DUF1841"/>
</dbReference>
<proteinExistence type="predicted"/>
<dbReference type="OrthoDB" id="9789432at2"/>
<dbReference type="Pfam" id="PF08897">
    <property type="entry name" value="DUF1841"/>
    <property type="match status" value="1"/>
</dbReference>
<dbReference type="RefSeq" id="WP_031595156.1">
    <property type="nucleotide sequence ID" value="NZ_CP053675.1"/>
</dbReference>